<evidence type="ECO:0000259" key="2">
    <source>
        <dbReference type="Pfam" id="PF00561"/>
    </source>
</evidence>
<dbReference type="EMBL" id="BONE01000043">
    <property type="protein sequence ID" value="GIF75460.1"/>
    <property type="molecule type" value="Genomic_DNA"/>
</dbReference>
<evidence type="ECO:0000256" key="1">
    <source>
        <dbReference type="SAM" id="Phobius"/>
    </source>
</evidence>
<sequence>MQTIKLALVPLGWGVAAGLWTPRGPLTGGEALWSVALSAAVGVLAGWAGRSRWAMLVAPAVFVAAVEVARAPVAGPSVDAPHLSLLGVTALVTGRGVHGLFTVLPMIVGAAYGAALTRDRLAGRPIPRYLRRVGVATLAAAVAAVTVLAAIPARTAAIPGPNAVAELTTVDVGGYDLGLMIRGHDRAAPVLLFVPGAPGGMEKGSMRRHLAGLEQHFVVATLDRRGGGTSYPALDADPPIGLESGIADTVAVTHYLRDRFGQDRVYLLAHSGGSLLGALTAARHPDLYAAYIGTGQAVDLPESDRAFHADLGAGGDPPPYDDFYPYEPIVTNSGGEVGALDGPEYTLLDKLHTVTSMLDTWQAQYPDLQQVDLRTDVPRLAIPAYFVQGADEKPALAKPFAQWYDRLEAPVKRLLVLDGAGHRPMFEQPDRFVAAMTGILAENDPARRGR</sequence>
<dbReference type="Gene3D" id="3.40.50.1820">
    <property type="entry name" value="alpha/beta hydrolase"/>
    <property type="match status" value="1"/>
</dbReference>
<dbReference type="InterPro" id="IPR029058">
    <property type="entry name" value="AB_hydrolase_fold"/>
</dbReference>
<feature type="transmembrane region" description="Helical" evidence="1">
    <location>
        <begin position="31"/>
        <end position="49"/>
    </location>
</feature>
<comment type="caution">
    <text evidence="3">The sequence shown here is derived from an EMBL/GenBank/DDBJ whole genome shotgun (WGS) entry which is preliminary data.</text>
</comment>
<keyword evidence="1" id="KW-1133">Transmembrane helix</keyword>
<proteinExistence type="predicted"/>
<feature type="transmembrane region" description="Helical" evidence="1">
    <location>
        <begin position="129"/>
        <end position="151"/>
    </location>
</feature>
<accession>A0ABQ4CW18</accession>
<feature type="domain" description="AB hydrolase-1" evidence="2">
    <location>
        <begin position="189"/>
        <end position="296"/>
    </location>
</feature>
<dbReference type="SUPFAM" id="SSF53474">
    <property type="entry name" value="alpha/beta-Hydrolases"/>
    <property type="match status" value="1"/>
</dbReference>
<dbReference type="RefSeq" id="WP_203716322.1">
    <property type="nucleotide sequence ID" value="NZ_BONE01000043.1"/>
</dbReference>
<gene>
    <name evidence="3" type="ORF">Asi02nite_49780</name>
</gene>
<keyword evidence="1" id="KW-0812">Transmembrane</keyword>
<keyword evidence="1" id="KW-0472">Membrane</keyword>
<feature type="transmembrane region" description="Helical" evidence="1">
    <location>
        <begin position="56"/>
        <end position="75"/>
    </location>
</feature>
<organism evidence="3 4">
    <name type="scientific">Asanoa siamensis</name>
    <dbReference type="NCBI Taxonomy" id="926357"/>
    <lineage>
        <taxon>Bacteria</taxon>
        <taxon>Bacillati</taxon>
        <taxon>Actinomycetota</taxon>
        <taxon>Actinomycetes</taxon>
        <taxon>Micromonosporales</taxon>
        <taxon>Micromonosporaceae</taxon>
        <taxon>Asanoa</taxon>
    </lineage>
</organism>
<keyword evidence="4" id="KW-1185">Reference proteome</keyword>
<dbReference type="Pfam" id="PF00561">
    <property type="entry name" value="Abhydrolase_1"/>
    <property type="match status" value="1"/>
</dbReference>
<dbReference type="Proteomes" id="UP000604117">
    <property type="component" value="Unassembled WGS sequence"/>
</dbReference>
<protein>
    <recommendedName>
        <fullName evidence="2">AB hydrolase-1 domain-containing protein</fullName>
    </recommendedName>
</protein>
<feature type="transmembrane region" description="Helical" evidence="1">
    <location>
        <begin position="95"/>
        <end position="117"/>
    </location>
</feature>
<name>A0ABQ4CW18_9ACTN</name>
<dbReference type="InterPro" id="IPR000073">
    <property type="entry name" value="AB_hydrolase_1"/>
</dbReference>
<reference evidence="3 4" key="1">
    <citation type="submission" date="2021-01" db="EMBL/GenBank/DDBJ databases">
        <title>Whole genome shotgun sequence of Asanoa siamensis NBRC 107932.</title>
        <authorList>
            <person name="Komaki H."/>
            <person name="Tamura T."/>
        </authorList>
    </citation>
    <scope>NUCLEOTIDE SEQUENCE [LARGE SCALE GENOMIC DNA]</scope>
    <source>
        <strain evidence="3 4">NBRC 107932</strain>
    </source>
</reference>
<evidence type="ECO:0000313" key="3">
    <source>
        <dbReference type="EMBL" id="GIF75460.1"/>
    </source>
</evidence>
<evidence type="ECO:0000313" key="4">
    <source>
        <dbReference type="Proteomes" id="UP000604117"/>
    </source>
</evidence>